<name>A0AAN6LZK6_9PLEO</name>
<dbReference type="Proteomes" id="UP001280581">
    <property type="component" value="Unassembled WGS sequence"/>
</dbReference>
<reference evidence="3 4" key="1">
    <citation type="submission" date="2021-02" db="EMBL/GenBank/DDBJ databases">
        <title>Genome assembly of Pseudopithomyces chartarum.</title>
        <authorList>
            <person name="Jauregui R."/>
            <person name="Singh J."/>
            <person name="Voisey C."/>
        </authorList>
    </citation>
    <scope>NUCLEOTIDE SEQUENCE [LARGE SCALE GENOMIC DNA]</scope>
    <source>
        <strain evidence="3 4">AGR01</strain>
    </source>
</reference>
<feature type="compositionally biased region" description="Polar residues" evidence="2">
    <location>
        <begin position="220"/>
        <end position="230"/>
    </location>
</feature>
<evidence type="ECO:0000256" key="1">
    <source>
        <dbReference type="SAM" id="Coils"/>
    </source>
</evidence>
<evidence type="ECO:0000256" key="2">
    <source>
        <dbReference type="SAM" id="MobiDB-lite"/>
    </source>
</evidence>
<comment type="caution">
    <text evidence="3">The sequence shown here is derived from an EMBL/GenBank/DDBJ whole genome shotgun (WGS) entry which is preliminary data.</text>
</comment>
<feature type="compositionally biased region" description="Polar residues" evidence="2">
    <location>
        <begin position="253"/>
        <end position="267"/>
    </location>
</feature>
<gene>
    <name evidence="3" type="ORF">GRF29_77g1056620</name>
</gene>
<feature type="compositionally biased region" description="Polar residues" evidence="2">
    <location>
        <begin position="370"/>
        <end position="382"/>
    </location>
</feature>
<sequence length="461" mass="52584">MPAPSRPAGPVSPSDMLWKHELREQNASLLHRMNTLEGKMKEQERTVLKAEETAATYTGLAEDFEIVKNGIDQLETGQREFMSAVHKRLVNMDKEIEEFRKTQERVQKLMASYRDLDDSVAELSSVKPLVNEMEREVRGLKNIVDRKHVHEMKDLDARLEALELQRSQEDMRIRVLQEDFTKKWSLEFHTMRTEVMTLKESRSGKSVQHPYLQVPRSPETGPSLSPSLASHQMERTKALQKAPICLRKDPKKSCSNIETRDTAQAGNQVEEANESGLNTNVLHNTSPRGLNAPGIGPRKRLKLSHPILPPKPTTHLEPEMDVYQSSTQKPQQRHQQEKTPVTSNKTAKTSLSKNIPMADNSKSNKRPASPTFTSRFKNQPPVTKSRKQANPREKILPVLQARQPQPSQPTRRSRRRSAQATFYELGWDCTQQPQKIAGPVYDVTHKPLKTKPRRLPPVPDE</sequence>
<feature type="region of interest" description="Disordered" evidence="2">
    <location>
        <begin position="199"/>
        <end position="236"/>
    </location>
</feature>
<keyword evidence="4" id="KW-1185">Reference proteome</keyword>
<dbReference type="EMBL" id="WVTA01000007">
    <property type="protein sequence ID" value="KAK3208529.1"/>
    <property type="molecule type" value="Genomic_DNA"/>
</dbReference>
<accession>A0AAN6LZK6</accession>
<feature type="region of interest" description="Disordered" evidence="2">
    <location>
        <begin position="277"/>
        <end position="419"/>
    </location>
</feature>
<feature type="compositionally biased region" description="Polar residues" evidence="2">
    <location>
        <begin position="277"/>
        <end position="288"/>
    </location>
</feature>
<feature type="compositionally biased region" description="Polar residues" evidence="2">
    <location>
        <begin position="338"/>
        <end position="353"/>
    </location>
</feature>
<protein>
    <submittedName>
        <fullName evidence="3">Uncharacterized protein</fullName>
    </submittedName>
</protein>
<evidence type="ECO:0000313" key="3">
    <source>
        <dbReference type="EMBL" id="KAK3208529.1"/>
    </source>
</evidence>
<feature type="region of interest" description="Disordered" evidence="2">
    <location>
        <begin position="251"/>
        <end position="270"/>
    </location>
</feature>
<evidence type="ECO:0000313" key="4">
    <source>
        <dbReference type="Proteomes" id="UP001280581"/>
    </source>
</evidence>
<feature type="compositionally biased region" description="Low complexity" evidence="2">
    <location>
        <begin position="400"/>
        <end position="410"/>
    </location>
</feature>
<dbReference type="AlphaFoldDB" id="A0AAN6LZK6"/>
<keyword evidence="1" id="KW-0175">Coiled coil</keyword>
<feature type="coiled-coil region" evidence="1">
    <location>
        <begin position="152"/>
        <end position="179"/>
    </location>
</feature>
<organism evidence="3 4">
    <name type="scientific">Pseudopithomyces chartarum</name>
    <dbReference type="NCBI Taxonomy" id="1892770"/>
    <lineage>
        <taxon>Eukaryota</taxon>
        <taxon>Fungi</taxon>
        <taxon>Dikarya</taxon>
        <taxon>Ascomycota</taxon>
        <taxon>Pezizomycotina</taxon>
        <taxon>Dothideomycetes</taxon>
        <taxon>Pleosporomycetidae</taxon>
        <taxon>Pleosporales</taxon>
        <taxon>Massarineae</taxon>
        <taxon>Didymosphaeriaceae</taxon>
        <taxon>Pseudopithomyces</taxon>
    </lineage>
</organism>
<proteinExistence type="predicted"/>
<feature type="coiled-coil region" evidence="1">
    <location>
        <begin position="19"/>
        <end position="53"/>
    </location>
</feature>